<dbReference type="Proteomes" id="UP001147752">
    <property type="component" value="Unassembled WGS sequence"/>
</dbReference>
<gene>
    <name evidence="1" type="ORF">N7517_010846</name>
</gene>
<dbReference type="EMBL" id="JAPZBT010000006">
    <property type="protein sequence ID" value="KAJ5356237.1"/>
    <property type="molecule type" value="Genomic_DNA"/>
</dbReference>
<keyword evidence="2" id="KW-1185">Reference proteome</keyword>
<comment type="caution">
    <text evidence="1">The sequence shown here is derived from an EMBL/GenBank/DDBJ whole genome shotgun (WGS) entry which is preliminary data.</text>
</comment>
<dbReference type="GeneID" id="81467752"/>
<dbReference type="OrthoDB" id="4959430at2759"/>
<sequence>MTSWDTFTAFGGKLNPSALQARDWQLSDDGQASACFFTEWIQGLRLSPANYGIPPNRVNDVNRLLDAFFPVPAKGDRILPTRIKSESGFPDSLRKIVPAKVGFGPSNILVPISDAPNALGYIFSVANPPSMGNPTFESYYLPLGVFYAWFLYLAFVRPSSSPTSVITNVPADACLMYLPSSFGSSRPIFFLGATWSGSDPADANAAAGKENDEAQMDLWRWSQLIQPALGLNPTAHVPDLTPSVRRVAARRLNEYILGKNKFNPTVTPFLSPLFDGILPEVPGVDDTGLREFVLGLSLLVKADAKQPLGVTVEPDLLIAHAKLGPQLMELLLAFVDSLTTVTDPTQLITKAQKLVQFYITPHVFTPINNVELPLGPQSKVILGPLALSLPGLLLPKIIQKLESLRCHLHHEYESNDDQISPKFFGESLPIARMSGLQGAKLCVRTLGQAIASDAFAQSFSSTSLDNASFQNIKGQLTQTPVLAPPNLDSRILLQQAQMRGDDSFANYSADIKAACPKTFGLWSYLKL</sequence>
<accession>A0A9W9R9M9</accession>
<organism evidence="1 2">
    <name type="scientific">Penicillium concentricum</name>
    <dbReference type="NCBI Taxonomy" id="293559"/>
    <lineage>
        <taxon>Eukaryota</taxon>
        <taxon>Fungi</taxon>
        <taxon>Dikarya</taxon>
        <taxon>Ascomycota</taxon>
        <taxon>Pezizomycotina</taxon>
        <taxon>Eurotiomycetes</taxon>
        <taxon>Eurotiomycetidae</taxon>
        <taxon>Eurotiales</taxon>
        <taxon>Aspergillaceae</taxon>
        <taxon>Penicillium</taxon>
    </lineage>
</organism>
<proteinExistence type="predicted"/>
<dbReference type="RefSeq" id="XP_056574384.1">
    <property type="nucleotide sequence ID" value="XM_056728569.1"/>
</dbReference>
<dbReference type="AlphaFoldDB" id="A0A9W9R9M9"/>
<name>A0A9W9R9M9_9EURO</name>
<evidence type="ECO:0000313" key="1">
    <source>
        <dbReference type="EMBL" id="KAJ5356237.1"/>
    </source>
</evidence>
<reference evidence="1" key="1">
    <citation type="submission" date="2022-12" db="EMBL/GenBank/DDBJ databases">
        <authorList>
            <person name="Petersen C."/>
        </authorList>
    </citation>
    <scope>NUCLEOTIDE SEQUENCE</scope>
    <source>
        <strain evidence="1">IBT 3081</strain>
    </source>
</reference>
<reference evidence="1" key="2">
    <citation type="journal article" date="2023" name="IMA Fungus">
        <title>Comparative genomic study of the Penicillium genus elucidates a diverse pangenome and 15 lateral gene transfer events.</title>
        <authorList>
            <person name="Petersen C."/>
            <person name="Sorensen T."/>
            <person name="Nielsen M.R."/>
            <person name="Sondergaard T.E."/>
            <person name="Sorensen J.L."/>
            <person name="Fitzpatrick D.A."/>
            <person name="Frisvad J.C."/>
            <person name="Nielsen K.L."/>
        </authorList>
    </citation>
    <scope>NUCLEOTIDE SEQUENCE</scope>
    <source>
        <strain evidence="1">IBT 3081</strain>
    </source>
</reference>
<evidence type="ECO:0000313" key="2">
    <source>
        <dbReference type="Proteomes" id="UP001147752"/>
    </source>
</evidence>
<protein>
    <submittedName>
        <fullName evidence="1">Uncharacterized protein</fullName>
    </submittedName>
</protein>